<proteinExistence type="predicted"/>
<dbReference type="EMBL" id="CP136920">
    <property type="protein sequence ID" value="WOO43306.1"/>
    <property type="molecule type" value="Genomic_DNA"/>
</dbReference>
<keyword evidence="1" id="KW-0812">Transmembrane</keyword>
<evidence type="ECO:0008006" key="5">
    <source>
        <dbReference type="Google" id="ProtNLM"/>
    </source>
</evidence>
<reference evidence="3 4" key="1">
    <citation type="submission" date="2023-10" db="EMBL/GenBank/DDBJ databases">
        <title>Rubellicoccus peritrichatus gen. nov., sp. nov., isolated from an algae of coral reef tank.</title>
        <authorList>
            <person name="Luo J."/>
        </authorList>
    </citation>
    <scope>NUCLEOTIDE SEQUENCE [LARGE SCALE GENOMIC DNA]</scope>
    <source>
        <strain evidence="3 4">CR14</strain>
    </source>
</reference>
<keyword evidence="2" id="KW-0732">Signal</keyword>
<keyword evidence="1" id="KW-0472">Membrane</keyword>
<accession>A0AAQ3QVC5</accession>
<gene>
    <name evidence="3" type="ORF">RZN69_09405</name>
</gene>
<feature type="signal peptide" evidence="2">
    <location>
        <begin position="1"/>
        <end position="23"/>
    </location>
</feature>
<organism evidence="3 4">
    <name type="scientific">Rubellicoccus peritrichatus</name>
    <dbReference type="NCBI Taxonomy" id="3080537"/>
    <lineage>
        <taxon>Bacteria</taxon>
        <taxon>Pseudomonadati</taxon>
        <taxon>Verrucomicrobiota</taxon>
        <taxon>Opitutia</taxon>
        <taxon>Puniceicoccales</taxon>
        <taxon>Cerasicoccaceae</taxon>
        <taxon>Rubellicoccus</taxon>
    </lineage>
</organism>
<feature type="transmembrane region" description="Helical" evidence="1">
    <location>
        <begin position="269"/>
        <end position="286"/>
    </location>
</feature>
<keyword evidence="1" id="KW-1133">Transmembrane helix</keyword>
<protein>
    <recommendedName>
        <fullName evidence="5">Anchor protein</fullName>
    </recommendedName>
</protein>
<evidence type="ECO:0000256" key="1">
    <source>
        <dbReference type="SAM" id="Phobius"/>
    </source>
</evidence>
<feature type="chain" id="PRO_5042919026" description="Anchor protein" evidence="2">
    <location>
        <begin position="24"/>
        <end position="291"/>
    </location>
</feature>
<dbReference type="RefSeq" id="WP_317835854.1">
    <property type="nucleotide sequence ID" value="NZ_CP136920.1"/>
</dbReference>
<sequence length="291" mass="30033">MKISLKQLPAFLTVVITAPTLGAQTVFQDTYETSLTSGTGDINFEINDGRQSGGTTISNYTTNGNNGSALLNVTAGGPLGAVDLLLLRTNTNGGAASNAGATLDANFGTSLENLTYNISFTGYMSTGAGAGTDRWMSIFLAGASTATSPNAAGVDYGILLRDRDTNNVTQWQDGSGTTTTATDPITGISPFAVNTAFTVDILVNEGAGTATTTFNIGTSNELALAPFAIDFEGGDAGNRFLGVRANQGAAGGLVDFRYDDLQITVVPEASHAAGILSVLAISFIAFRRWKK</sequence>
<evidence type="ECO:0000313" key="4">
    <source>
        <dbReference type="Proteomes" id="UP001304300"/>
    </source>
</evidence>
<dbReference type="KEGG" id="puo:RZN69_09405"/>
<name>A0AAQ3QVC5_9BACT</name>
<evidence type="ECO:0000313" key="3">
    <source>
        <dbReference type="EMBL" id="WOO43306.1"/>
    </source>
</evidence>
<keyword evidence="4" id="KW-1185">Reference proteome</keyword>
<dbReference type="Proteomes" id="UP001304300">
    <property type="component" value="Chromosome"/>
</dbReference>
<dbReference type="AlphaFoldDB" id="A0AAQ3QVC5"/>
<evidence type="ECO:0000256" key="2">
    <source>
        <dbReference type="SAM" id="SignalP"/>
    </source>
</evidence>